<evidence type="ECO:0000256" key="6">
    <source>
        <dbReference type="ARBA" id="ARBA00023136"/>
    </source>
</evidence>
<accession>A0A0F9WET3</accession>
<keyword evidence="2" id="KW-0645">Protease</keyword>
<evidence type="ECO:0000256" key="4">
    <source>
        <dbReference type="ARBA" id="ARBA00022801"/>
    </source>
</evidence>
<dbReference type="PRINTS" id="PR00781">
    <property type="entry name" value="LIPOSIGPTASE"/>
</dbReference>
<dbReference type="Pfam" id="PF01252">
    <property type="entry name" value="Peptidase_A8"/>
    <property type="match status" value="1"/>
</dbReference>
<dbReference type="HAMAP" id="MF_00161">
    <property type="entry name" value="LspA"/>
    <property type="match status" value="1"/>
</dbReference>
<reference evidence="8" key="1">
    <citation type="journal article" date="2015" name="Nature">
        <title>Complex archaea that bridge the gap between prokaryotes and eukaryotes.</title>
        <authorList>
            <person name="Spang A."/>
            <person name="Saw J.H."/>
            <person name="Jorgensen S.L."/>
            <person name="Zaremba-Niedzwiedzka K."/>
            <person name="Martijn J."/>
            <person name="Lind A.E."/>
            <person name="van Eijk R."/>
            <person name="Schleper C."/>
            <person name="Guy L."/>
            <person name="Ettema T.J."/>
        </authorList>
    </citation>
    <scope>NUCLEOTIDE SEQUENCE</scope>
</reference>
<evidence type="ECO:0000256" key="2">
    <source>
        <dbReference type="ARBA" id="ARBA00022670"/>
    </source>
</evidence>
<dbReference type="GO" id="GO:0006508">
    <property type="term" value="P:proteolysis"/>
    <property type="evidence" value="ECO:0007669"/>
    <property type="project" value="UniProtKB-KW"/>
</dbReference>
<keyword evidence="6 7" id="KW-0472">Membrane</keyword>
<feature type="transmembrane region" description="Helical" evidence="7">
    <location>
        <begin position="79"/>
        <end position="97"/>
    </location>
</feature>
<protein>
    <recommendedName>
        <fullName evidence="9">Lipoprotein signal peptidase</fullName>
    </recommendedName>
</protein>
<evidence type="ECO:0000256" key="7">
    <source>
        <dbReference type="SAM" id="Phobius"/>
    </source>
</evidence>
<feature type="transmembrane region" description="Helical" evidence="7">
    <location>
        <begin position="103"/>
        <end position="121"/>
    </location>
</feature>
<dbReference type="NCBIfam" id="TIGR00077">
    <property type="entry name" value="lspA"/>
    <property type="match status" value="1"/>
</dbReference>
<evidence type="ECO:0000256" key="3">
    <source>
        <dbReference type="ARBA" id="ARBA00022692"/>
    </source>
</evidence>
<sequence>MSDCRSRRAEQGIRSVAAMHWLWLSLLLLLLDQASKYAASISIGYGKIVPVTPYFSWVHRHNTGAAFSFLADANGWQQPFFIGLALVVSAVLVYWLWRSPPVVNYRLALSAVLGGALGNVMDRLRFGYVEDFIDFHYLQWHWPSFNLADVWIILGAALFIWTENRASGSSCRRPVPGSQEL</sequence>
<keyword evidence="3 7" id="KW-0812">Transmembrane</keyword>
<feature type="transmembrane region" description="Helical" evidence="7">
    <location>
        <begin position="12"/>
        <end position="31"/>
    </location>
</feature>
<organism evidence="8">
    <name type="scientific">marine sediment metagenome</name>
    <dbReference type="NCBI Taxonomy" id="412755"/>
    <lineage>
        <taxon>unclassified sequences</taxon>
        <taxon>metagenomes</taxon>
        <taxon>ecological metagenomes</taxon>
    </lineage>
</organism>
<keyword evidence="5 7" id="KW-1133">Transmembrane helix</keyword>
<keyword evidence="4" id="KW-0378">Hydrolase</keyword>
<dbReference type="EMBL" id="LAZR01000172">
    <property type="protein sequence ID" value="KKN84376.1"/>
    <property type="molecule type" value="Genomic_DNA"/>
</dbReference>
<dbReference type="GO" id="GO:0016020">
    <property type="term" value="C:membrane"/>
    <property type="evidence" value="ECO:0007669"/>
    <property type="project" value="InterPro"/>
</dbReference>
<dbReference type="InterPro" id="IPR001872">
    <property type="entry name" value="Peptidase_A8"/>
</dbReference>
<dbReference type="PANTHER" id="PTHR33695:SF1">
    <property type="entry name" value="LIPOPROTEIN SIGNAL PEPTIDASE"/>
    <property type="match status" value="1"/>
</dbReference>
<evidence type="ECO:0000313" key="8">
    <source>
        <dbReference type="EMBL" id="KKN84376.1"/>
    </source>
</evidence>
<gene>
    <name evidence="8" type="ORF">LCGC14_0290380</name>
</gene>
<name>A0A0F9WET3_9ZZZZ</name>
<dbReference type="AlphaFoldDB" id="A0A0F9WET3"/>
<evidence type="ECO:0008006" key="9">
    <source>
        <dbReference type="Google" id="ProtNLM"/>
    </source>
</evidence>
<evidence type="ECO:0000256" key="1">
    <source>
        <dbReference type="ARBA" id="ARBA00022475"/>
    </source>
</evidence>
<keyword evidence="1" id="KW-1003">Cell membrane</keyword>
<feature type="transmembrane region" description="Helical" evidence="7">
    <location>
        <begin position="142"/>
        <end position="161"/>
    </location>
</feature>
<evidence type="ECO:0000256" key="5">
    <source>
        <dbReference type="ARBA" id="ARBA00022989"/>
    </source>
</evidence>
<comment type="caution">
    <text evidence="8">The sequence shown here is derived from an EMBL/GenBank/DDBJ whole genome shotgun (WGS) entry which is preliminary data.</text>
</comment>
<dbReference type="GO" id="GO:0004190">
    <property type="term" value="F:aspartic-type endopeptidase activity"/>
    <property type="evidence" value="ECO:0007669"/>
    <property type="project" value="InterPro"/>
</dbReference>
<dbReference type="PANTHER" id="PTHR33695">
    <property type="entry name" value="LIPOPROTEIN SIGNAL PEPTIDASE"/>
    <property type="match status" value="1"/>
</dbReference>
<proteinExistence type="inferred from homology"/>